<gene>
    <name evidence="2" type="ORF">CPLU01_09836</name>
</gene>
<reference evidence="2" key="1">
    <citation type="journal article" date="2020" name="Phytopathology">
        <title>Genome Sequence Resources of Colletotrichum truncatum, C. plurivorum, C. musicola, and C. sojae: Four Species Pathogenic to Soybean (Glycine max).</title>
        <authorList>
            <person name="Rogerio F."/>
            <person name="Boufleur T.R."/>
            <person name="Ciampi-Guillardi M."/>
            <person name="Sukno S.A."/>
            <person name="Thon M.R."/>
            <person name="Massola Junior N.S."/>
            <person name="Baroncelli R."/>
        </authorList>
    </citation>
    <scope>NUCLEOTIDE SEQUENCE</scope>
    <source>
        <strain evidence="2">LFN00145</strain>
    </source>
</reference>
<evidence type="ECO:0000313" key="3">
    <source>
        <dbReference type="Proteomes" id="UP000654918"/>
    </source>
</evidence>
<dbReference type="AlphaFoldDB" id="A0A8H6K6S9"/>
<organism evidence="2 3">
    <name type="scientific">Colletotrichum plurivorum</name>
    <dbReference type="NCBI Taxonomy" id="2175906"/>
    <lineage>
        <taxon>Eukaryota</taxon>
        <taxon>Fungi</taxon>
        <taxon>Dikarya</taxon>
        <taxon>Ascomycota</taxon>
        <taxon>Pezizomycotina</taxon>
        <taxon>Sordariomycetes</taxon>
        <taxon>Hypocreomycetidae</taxon>
        <taxon>Glomerellales</taxon>
        <taxon>Glomerellaceae</taxon>
        <taxon>Colletotrichum</taxon>
        <taxon>Colletotrichum orchidearum species complex</taxon>
    </lineage>
</organism>
<proteinExistence type="predicted"/>
<feature type="region of interest" description="Disordered" evidence="1">
    <location>
        <begin position="1"/>
        <end position="32"/>
    </location>
</feature>
<accession>A0A8H6K6S9</accession>
<comment type="caution">
    <text evidence="2">The sequence shown here is derived from an EMBL/GenBank/DDBJ whole genome shotgun (WGS) entry which is preliminary data.</text>
</comment>
<dbReference type="EMBL" id="WIGO01000160">
    <property type="protein sequence ID" value="KAF6826104.1"/>
    <property type="molecule type" value="Genomic_DNA"/>
</dbReference>
<sequence length="285" mass="30717">MGNPAEAPVATNDGGLAPPPAYSHRGADEATHGSAAGIRGTIAFDFPMSSSASLYRPISPLMNAYYPFKITRTCHLGDSSNHKLYAVSSYAGLDNHGPGGPCIVLRNGPSEQDPPLAVAGEADNWNTQSTTSVITLPPLSLGADASQKWTTSSVREIMRTQLTDDLKIVSFRFSIEVDQKNGGYQREEFEWRKRSKDQLDGFKNGFELVRCNSVPQDVVAITGFKGMVSFSKPFKIEFVGSGVTGNFGDRWSIMVIITALRLWVLGLQDRAGEAMTGGILRAPAA</sequence>
<protein>
    <submittedName>
        <fullName evidence="2">Uncharacterized protein</fullName>
    </submittedName>
</protein>
<evidence type="ECO:0000313" key="2">
    <source>
        <dbReference type="EMBL" id="KAF6826104.1"/>
    </source>
</evidence>
<evidence type="ECO:0000256" key="1">
    <source>
        <dbReference type="SAM" id="MobiDB-lite"/>
    </source>
</evidence>
<dbReference type="Proteomes" id="UP000654918">
    <property type="component" value="Unassembled WGS sequence"/>
</dbReference>
<keyword evidence="3" id="KW-1185">Reference proteome</keyword>
<name>A0A8H6K6S9_9PEZI</name>